<organism evidence="1 2">
    <name type="scientific">Pluteus cervinus</name>
    <dbReference type="NCBI Taxonomy" id="181527"/>
    <lineage>
        <taxon>Eukaryota</taxon>
        <taxon>Fungi</taxon>
        <taxon>Dikarya</taxon>
        <taxon>Basidiomycota</taxon>
        <taxon>Agaricomycotina</taxon>
        <taxon>Agaricomycetes</taxon>
        <taxon>Agaricomycetidae</taxon>
        <taxon>Agaricales</taxon>
        <taxon>Pluteineae</taxon>
        <taxon>Pluteaceae</taxon>
        <taxon>Pluteus</taxon>
    </lineage>
</organism>
<accession>A0ACD3AYA7</accession>
<sequence>MLRTYTNSTRQSGPVRWINLTAPACQAFKQLRQPPKPSQVSQRGRVSSDTPAETTRTPEKRVELPSGYKAKRNEVGVQLLSRTLHAQIFRDTAFTPPDPTYVQIAREHLDMHGLDPKQGSILHDTGFTLPKLQGRNLVEHFHRIGTEAGEPWISQTKFFATATLPPKPDHWDIQSGWTKYHYLPDGLSYSEHVEFPVHDGKPEALLTFDVETLHKVHPYPIMACAASPNAWYAWISPWLLGQTDDPIQLIPMGDPSTPRVIVGHNVSYDRGRIKEEYHLDGTKNRFIDTMALHVAVKGISSHQRPAWMKHRKLKQTEEERAGEANQALEGFIMAIKEKEEMEEDPDEKRHLENLRIRFDQGNITFIPGFTDPASLTADADIADDPEILSQRWEDLTSANSLADVAKLHCGIDVDKAIRDDFSTKTKEEICDDITDYLSYCANDVDVTHQVFAQALPAFFKACPHPVSFSGILTMGSSFLPVNQEWEAYIARADAVYQQMEENVRRKLKTLAEEAKLLADVSEEKGQERWKDDPWLSQLDWTPKVVGKSRGAIPTFVEAESIPDPSPRPKPSPIVTTNVEQPKWFHELSADPLNPKMVERVIPLLLKLAYDGHPLLYTCKERWHFLVDGEVTRIDTSSKTLKTCQILCPRHAGFHLESGRMTSCDMELAWDMAKLKRPEGVDERVMQLARSIVDGVASTDIADDPWLSQLDWTPSPSAAPPSPTSKPQTKPKSKSKPKPLKPIPTYWPKWYWDAAKPKKDMPPGTLDITVRNRIAPILMKLSWHGCPLFHSKEHGWTFRVSPESNNNNIAAKSTTNPDGVSTPSANGGTTTTTTTTTATTPTTAPIPSTTRGTPLQFADASDSSLADSALHHGFTFYKLPHKDGEKANVGSPLGKSFMKYAIDGTLKSPGDEAKEALDLNAQCSYWISARDRICNQLVVWQDGGEGGKGGRQRRELGFVSGKGEGSELPLTALSPPHSPTTSSSSGESSSQKEKWGIILPQVITMGTVTRRAIEKTWLTASNAKSNRVGSELKAMVRAPPGYSIVGADVDSEELWISSCMGDAQFGLHGATALGWMTLEGTKAAGTDLHSKTANILGITRDQAKVFNYSRIYGAGKRHALLLLLQGNSKMTPEEAKKLAGNLYASTKGQNTHRPDVFDGKFWYGGSESYVFNKLEEIAVSDKPQTPALGCGVTDALLKSYLPTEFGEDYLPSRINWVVQSSGVDYLHLLIVSMDYLIAKYDIQARYLISVHDELRYLVKDEDRYRVALALQIANLWTRSLFAFKLGMDDLPQSVAFFSAVDVDRVLRKEVDMACVTPSHPTPIPPGESLDILGVLERTGGGTLRKDGGPMEEGRQEERWGEMPEGYIQPDCLVHRAKSAAFLRAQATRDFEEVKALAKLYSGKDYSDKGRPKRKGNSRADTSTKKRKPNLAPVGNGEGIDWTETIEMLLQAERRGVLHHHTH</sequence>
<dbReference type="Proteomes" id="UP000308600">
    <property type="component" value="Unassembled WGS sequence"/>
</dbReference>
<protein>
    <submittedName>
        <fullName evidence="1">Uncharacterized protein</fullName>
    </submittedName>
</protein>
<evidence type="ECO:0000313" key="1">
    <source>
        <dbReference type="EMBL" id="TFK70761.1"/>
    </source>
</evidence>
<keyword evidence="2" id="KW-1185">Reference proteome</keyword>
<proteinExistence type="predicted"/>
<gene>
    <name evidence="1" type="ORF">BDN72DRAFT_522456</name>
</gene>
<reference evidence="1 2" key="1">
    <citation type="journal article" date="2019" name="Nat. Ecol. Evol.">
        <title>Megaphylogeny resolves global patterns of mushroom evolution.</title>
        <authorList>
            <person name="Varga T."/>
            <person name="Krizsan K."/>
            <person name="Foldi C."/>
            <person name="Dima B."/>
            <person name="Sanchez-Garcia M."/>
            <person name="Sanchez-Ramirez S."/>
            <person name="Szollosi G.J."/>
            <person name="Szarkandi J.G."/>
            <person name="Papp V."/>
            <person name="Albert L."/>
            <person name="Andreopoulos W."/>
            <person name="Angelini C."/>
            <person name="Antonin V."/>
            <person name="Barry K.W."/>
            <person name="Bougher N.L."/>
            <person name="Buchanan P."/>
            <person name="Buyck B."/>
            <person name="Bense V."/>
            <person name="Catcheside P."/>
            <person name="Chovatia M."/>
            <person name="Cooper J."/>
            <person name="Damon W."/>
            <person name="Desjardin D."/>
            <person name="Finy P."/>
            <person name="Geml J."/>
            <person name="Haridas S."/>
            <person name="Hughes K."/>
            <person name="Justo A."/>
            <person name="Karasinski D."/>
            <person name="Kautmanova I."/>
            <person name="Kiss B."/>
            <person name="Kocsube S."/>
            <person name="Kotiranta H."/>
            <person name="LaButti K.M."/>
            <person name="Lechner B.E."/>
            <person name="Liimatainen K."/>
            <person name="Lipzen A."/>
            <person name="Lukacs Z."/>
            <person name="Mihaltcheva S."/>
            <person name="Morgado L.N."/>
            <person name="Niskanen T."/>
            <person name="Noordeloos M.E."/>
            <person name="Ohm R.A."/>
            <person name="Ortiz-Santana B."/>
            <person name="Ovrebo C."/>
            <person name="Racz N."/>
            <person name="Riley R."/>
            <person name="Savchenko A."/>
            <person name="Shiryaev A."/>
            <person name="Soop K."/>
            <person name="Spirin V."/>
            <person name="Szebenyi C."/>
            <person name="Tomsovsky M."/>
            <person name="Tulloss R.E."/>
            <person name="Uehling J."/>
            <person name="Grigoriev I.V."/>
            <person name="Vagvolgyi C."/>
            <person name="Papp T."/>
            <person name="Martin F.M."/>
            <person name="Miettinen O."/>
            <person name="Hibbett D.S."/>
            <person name="Nagy L.G."/>
        </authorList>
    </citation>
    <scope>NUCLEOTIDE SEQUENCE [LARGE SCALE GENOMIC DNA]</scope>
    <source>
        <strain evidence="1 2">NL-1719</strain>
    </source>
</reference>
<dbReference type="EMBL" id="ML208308">
    <property type="protein sequence ID" value="TFK70761.1"/>
    <property type="molecule type" value="Genomic_DNA"/>
</dbReference>
<evidence type="ECO:0000313" key="2">
    <source>
        <dbReference type="Proteomes" id="UP000308600"/>
    </source>
</evidence>
<name>A0ACD3AYA7_9AGAR</name>